<reference evidence="1" key="2">
    <citation type="journal article" date="2015" name="Data Brief">
        <title>Shoot transcriptome of the giant reed, Arundo donax.</title>
        <authorList>
            <person name="Barrero R.A."/>
            <person name="Guerrero F.D."/>
            <person name="Moolhuijzen P."/>
            <person name="Goolsby J.A."/>
            <person name="Tidwell J."/>
            <person name="Bellgard S.E."/>
            <person name="Bellgard M.I."/>
        </authorList>
    </citation>
    <scope>NUCLEOTIDE SEQUENCE</scope>
    <source>
        <tissue evidence="1">Shoot tissue taken approximately 20 cm above the soil surface</tissue>
    </source>
</reference>
<reference evidence="1" key="1">
    <citation type="submission" date="2014-09" db="EMBL/GenBank/DDBJ databases">
        <authorList>
            <person name="Magalhaes I.L.F."/>
            <person name="Oliveira U."/>
            <person name="Santos F.R."/>
            <person name="Vidigal T.H.D.A."/>
            <person name="Brescovit A.D."/>
            <person name="Santos A.J."/>
        </authorList>
    </citation>
    <scope>NUCLEOTIDE SEQUENCE</scope>
    <source>
        <tissue evidence="1">Shoot tissue taken approximately 20 cm above the soil surface</tissue>
    </source>
</reference>
<proteinExistence type="predicted"/>
<evidence type="ECO:0000313" key="1">
    <source>
        <dbReference type="EMBL" id="JAD18275.1"/>
    </source>
</evidence>
<organism evidence="1">
    <name type="scientific">Arundo donax</name>
    <name type="common">Giant reed</name>
    <name type="synonym">Donax arundinaceus</name>
    <dbReference type="NCBI Taxonomy" id="35708"/>
    <lineage>
        <taxon>Eukaryota</taxon>
        <taxon>Viridiplantae</taxon>
        <taxon>Streptophyta</taxon>
        <taxon>Embryophyta</taxon>
        <taxon>Tracheophyta</taxon>
        <taxon>Spermatophyta</taxon>
        <taxon>Magnoliopsida</taxon>
        <taxon>Liliopsida</taxon>
        <taxon>Poales</taxon>
        <taxon>Poaceae</taxon>
        <taxon>PACMAD clade</taxon>
        <taxon>Arundinoideae</taxon>
        <taxon>Arundineae</taxon>
        <taxon>Arundo</taxon>
    </lineage>
</organism>
<name>A0A0A8Y072_ARUDO</name>
<accession>A0A0A8Y072</accession>
<sequence>MEYSRVIPENPFSTPLSFANSYIIRFNLKNTEPVSIAF</sequence>
<dbReference type="EMBL" id="GBRH01279620">
    <property type="protein sequence ID" value="JAD18275.1"/>
    <property type="molecule type" value="Transcribed_RNA"/>
</dbReference>
<dbReference type="AlphaFoldDB" id="A0A0A8Y072"/>
<protein>
    <submittedName>
        <fullName evidence="1">Uncharacterized protein</fullName>
    </submittedName>
</protein>